<dbReference type="EMBL" id="ABKSHZ030000007">
    <property type="protein sequence ID" value="EMM9722621.1"/>
    <property type="molecule type" value="Genomic_DNA"/>
</dbReference>
<comment type="caution">
    <text evidence="3">The sequence shown here is derived from an EMBL/GenBank/DDBJ whole genome shotgun (WGS) entry which is preliminary data.</text>
</comment>
<dbReference type="PANTHER" id="PTHR33420">
    <property type="entry name" value="FIMBRIAL SUBUNIT ELFA-RELATED"/>
    <property type="match status" value="1"/>
</dbReference>
<dbReference type="EMBL" id="SERV01000010">
    <property type="protein sequence ID" value="RYL81111.1"/>
    <property type="molecule type" value="Genomic_DNA"/>
</dbReference>
<feature type="domain" description="Fimbrial-type adhesion" evidence="1">
    <location>
        <begin position="48"/>
        <end position="190"/>
    </location>
</feature>
<dbReference type="Gene3D" id="2.60.40.1090">
    <property type="entry name" value="Fimbrial-type adhesion domain"/>
    <property type="match status" value="1"/>
</dbReference>
<accession>A0A192EUJ6</accession>
<protein>
    <submittedName>
        <fullName evidence="3">Type 1 fimbrial protein</fullName>
    </submittedName>
</protein>
<evidence type="ECO:0000313" key="3">
    <source>
        <dbReference type="EMBL" id="RXD13215.1"/>
    </source>
</evidence>
<dbReference type="Pfam" id="PF00419">
    <property type="entry name" value="Fimbrial"/>
    <property type="match status" value="1"/>
</dbReference>
<sequence>MPGKQMLCCILISIISEGDMKIFISLFLFIISTNSFADDITHAGVVRIEGVITEKTCIISDESKNFTVNMPDVPSSSVRSAGDVTEKVYFSITLTRCGSDVGNAYIKFTGNTVSEDASLYKLEDGSVEGLALTIFDKNKGSISNDVKSMGFSLTSSVDNILHFFAAYKALKNNVQPGDANASVSFIVTYD</sequence>
<dbReference type="InterPro" id="IPR036937">
    <property type="entry name" value="Adhesion_dom_fimbrial_sf"/>
</dbReference>
<dbReference type="InterPro" id="IPR008966">
    <property type="entry name" value="Adhesion_dom_sf"/>
</dbReference>
<reference evidence="2" key="3">
    <citation type="submission" date="2024-02" db="EMBL/GenBank/DDBJ databases">
        <authorList>
            <consortium name="Clinical and Environmental Microbiology Branch: Whole genome sequencing antimicrobial resistance pathogens in the healthcare setting"/>
        </authorList>
    </citation>
    <scope>NUCLEOTIDE SEQUENCE</scope>
    <source>
        <strain evidence="2">2023QG-00028</strain>
    </source>
</reference>
<dbReference type="RefSeq" id="WP_001298215.1">
    <property type="nucleotide sequence ID" value="NZ_BFLY01000054.1"/>
</dbReference>
<reference evidence="3 5" key="1">
    <citation type="submission" date="2019-01" db="EMBL/GenBank/DDBJ databases">
        <title>Genomic analysis of febrile catheter-associated UTI E. coli isolates.</title>
        <authorList>
            <person name="Potter R."/>
            <person name="Zou Z."/>
            <person name="Henderson J."/>
            <person name="Dantas G."/>
        </authorList>
    </citation>
    <scope>NUCLEOTIDE SEQUENCE [LARGE SCALE GENOMIC DNA]</scope>
    <source>
        <strain evidence="3 5">29_CAASB</strain>
    </source>
</reference>
<dbReference type="InterPro" id="IPR050263">
    <property type="entry name" value="Bact_Fimbrial_Adh_Pro"/>
</dbReference>
<evidence type="ECO:0000313" key="6">
    <source>
        <dbReference type="Proteomes" id="UP000291778"/>
    </source>
</evidence>
<gene>
    <name evidence="3" type="ORF">EPS76_18650</name>
    <name evidence="4" type="ORF">EWK56_15790</name>
    <name evidence="2" type="ORF">PWL68_002756</name>
</gene>
<evidence type="ECO:0000313" key="2">
    <source>
        <dbReference type="EMBL" id="EMM9722621.1"/>
    </source>
</evidence>
<dbReference type="AlphaFoldDB" id="A0A192EUJ6"/>
<dbReference type="EMBL" id="SCJN01000176">
    <property type="protein sequence ID" value="RXD13215.1"/>
    <property type="molecule type" value="Genomic_DNA"/>
</dbReference>
<dbReference type="GO" id="GO:0009289">
    <property type="term" value="C:pilus"/>
    <property type="evidence" value="ECO:0007669"/>
    <property type="project" value="InterPro"/>
</dbReference>
<proteinExistence type="predicted"/>
<dbReference type="GO" id="GO:0043709">
    <property type="term" value="P:cell adhesion involved in single-species biofilm formation"/>
    <property type="evidence" value="ECO:0007669"/>
    <property type="project" value="TreeGrafter"/>
</dbReference>
<evidence type="ECO:0000313" key="5">
    <source>
        <dbReference type="Proteomes" id="UP000288730"/>
    </source>
</evidence>
<name>A0A192EUJ6_ECOLX</name>
<dbReference type="Proteomes" id="UP000291778">
    <property type="component" value="Unassembled WGS sequence"/>
</dbReference>
<dbReference type="SUPFAM" id="SSF49401">
    <property type="entry name" value="Bacterial adhesins"/>
    <property type="match status" value="1"/>
</dbReference>
<evidence type="ECO:0000313" key="4">
    <source>
        <dbReference type="EMBL" id="RYL81111.1"/>
    </source>
</evidence>
<organism evidence="3 5">
    <name type="scientific">Escherichia coli</name>
    <dbReference type="NCBI Taxonomy" id="562"/>
    <lineage>
        <taxon>Bacteria</taxon>
        <taxon>Pseudomonadati</taxon>
        <taxon>Pseudomonadota</taxon>
        <taxon>Gammaproteobacteria</taxon>
        <taxon>Enterobacterales</taxon>
        <taxon>Enterobacteriaceae</taxon>
        <taxon>Escherichia</taxon>
    </lineage>
</organism>
<dbReference type="InterPro" id="IPR000259">
    <property type="entry name" value="Adhesion_dom_fimbrial"/>
</dbReference>
<dbReference type="PANTHER" id="PTHR33420:SF25">
    <property type="entry name" value="PROTEIN FIMF"/>
    <property type="match status" value="1"/>
</dbReference>
<evidence type="ECO:0000259" key="1">
    <source>
        <dbReference type="Pfam" id="PF00419"/>
    </source>
</evidence>
<dbReference type="Proteomes" id="UP000288730">
    <property type="component" value="Unassembled WGS sequence"/>
</dbReference>
<reference evidence="4 6" key="2">
    <citation type="submission" date="2019-02" db="EMBL/GenBank/DDBJ databases">
        <authorList>
            <person name="Slukin P."/>
            <person name="Fursova N."/>
            <person name="Ermolenko Z."/>
            <person name="Mayskaya N."/>
            <person name="Kislichkina A."/>
            <person name="Mukhina T."/>
            <person name="Sizova A."/>
            <person name="Bogun A."/>
        </authorList>
    </citation>
    <scope>NUCLEOTIDE SEQUENCE [LARGE SCALE GENOMIC DNA]</scope>
    <source>
        <strain evidence="4">SCPM-O-B-8431</strain>
        <strain evidence="6">SCPM-O-B-8431(U15)</strain>
    </source>
</reference>